<reference evidence="3 4" key="1">
    <citation type="submission" date="2016-07" db="EMBL/GenBank/DDBJ databases">
        <title>Genome sequencing of Vibrio scophthalmi strain VS-05, an isolated from Paralichthys olivaceus.</title>
        <authorList>
            <person name="Han H.-J."/>
        </authorList>
    </citation>
    <scope>NUCLEOTIDE SEQUENCE [LARGE SCALE GENOMIC DNA]</scope>
    <source>
        <strain evidence="3 4">VS-05</strain>
    </source>
</reference>
<sequence length="288" mass="33356">MWQAISEQLSETLMFSFVIREKTKLSGGDISESYMISDGEQRYFIKINQREFLAKYEAEAENIQCLRETSTVFAPELVHLGKSKHHAFLILNYLPTKPLDNGEASFTFGQQLAALHQWGEQKEYGFDSDNYLGNTLQPNKWDRKWSRFFAEQRIGWQLQLIKEKGVLLVDIAEFTQKIQAILAHHHPRPSLLHGDLWSGNVANSAAGPICYDPASYWGDRECDIAMTELFGGFKPEFYQGYQSVMPLDQHYAERKPIYNLYHVLNHYNLFGGHYLDEAQQLIDQVNDY</sequence>
<evidence type="ECO:0000256" key="1">
    <source>
        <dbReference type="ARBA" id="ARBA00009460"/>
    </source>
</evidence>
<evidence type="ECO:0000256" key="2">
    <source>
        <dbReference type="PIRNR" id="PIRNR006221"/>
    </source>
</evidence>
<dbReference type="EMBL" id="CP016414">
    <property type="protein sequence ID" value="ANU36486.1"/>
    <property type="molecule type" value="Genomic_DNA"/>
</dbReference>
<name>A0A1C7F918_9VIBR</name>
<dbReference type="PANTHER" id="PTHR12149:SF8">
    <property type="entry name" value="PROTEIN-RIBULOSAMINE 3-KINASE"/>
    <property type="match status" value="1"/>
</dbReference>
<dbReference type="PATRIC" id="fig|45658.7.peg.1333"/>
<dbReference type="InterPro" id="IPR016477">
    <property type="entry name" value="Fructo-/Ketosamine-3-kinase"/>
</dbReference>
<dbReference type="GeneID" id="96873661"/>
<dbReference type="PIRSF" id="PIRSF006221">
    <property type="entry name" value="Ketosamine-3-kinase"/>
    <property type="match status" value="1"/>
</dbReference>
<dbReference type="Gene3D" id="3.30.200.20">
    <property type="entry name" value="Phosphorylase Kinase, domain 1"/>
    <property type="match status" value="1"/>
</dbReference>
<dbReference type="STRING" id="45658.VSVS12_01734"/>
<dbReference type="RefSeq" id="WP_005599079.1">
    <property type="nucleotide sequence ID" value="NZ_CP016414.1"/>
</dbReference>
<evidence type="ECO:0000313" key="4">
    <source>
        <dbReference type="Proteomes" id="UP000092528"/>
    </source>
</evidence>
<keyword evidence="2 3" id="KW-0808">Transferase</keyword>
<evidence type="ECO:0000313" key="3">
    <source>
        <dbReference type="EMBL" id="ANU36486.1"/>
    </source>
</evidence>
<protein>
    <submittedName>
        <fullName evidence="3">Protein-ribulosamine 3-kinase</fullName>
        <ecNumber evidence="3">2.7.1.172</ecNumber>
    </submittedName>
</protein>
<keyword evidence="2 3" id="KW-0418">Kinase</keyword>
<dbReference type="AlphaFoldDB" id="A0A1C7F918"/>
<dbReference type="SUPFAM" id="SSF56112">
    <property type="entry name" value="Protein kinase-like (PK-like)"/>
    <property type="match status" value="1"/>
</dbReference>
<dbReference type="PANTHER" id="PTHR12149">
    <property type="entry name" value="FRUCTOSAMINE 3 KINASE-RELATED PROTEIN"/>
    <property type="match status" value="1"/>
</dbReference>
<organism evidence="3 4">
    <name type="scientific">Vibrio scophthalmi</name>
    <dbReference type="NCBI Taxonomy" id="45658"/>
    <lineage>
        <taxon>Bacteria</taxon>
        <taxon>Pseudomonadati</taxon>
        <taxon>Pseudomonadota</taxon>
        <taxon>Gammaproteobacteria</taxon>
        <taxon>Vibrionales</taxon>
        <taxon>Vibrionaceae</taxon>
        <taxon>Vibrio</taxon>
    </lineage>
</organism>
<gene>
    <name evidence="3" type="ORF">VSVS05_01359</name>
</gene>
<dbReference type="Gene3D" id="3.90.1200.10">
    <property type="match status" value="1"/>
</dbReference>
<accession>A0A1C7F918</accession>
<keyword evidence="4" id="KW-1185">Reference proteome</keyword>
<dbReference type="Proteomes" id="UP000092528">
    <property type="component" value="Chromosome 1"/>
</dbReference>
<dbReference type="InterPro" id="IPR011009">
    <property type="entry name" value="Kinase-like_dom_sf"/>
</dbReference>
<proteinExistence type="inferred from homology"/>
<comment type="similarity">
    <text evidence="1 2">Belongs to the fructosamine kinase family.</text>
</comment>
<dbReference type="EC" id="2.7.1.172" evidence="3"/>
<dbReference type="GO" id="GO:0016301">
    <property type="term" value="F:kinase activity"/>
    <property type="evidence" value="ECO:0007669"/>
    <property type="project" value="UniProtKB-UniRule"/>
</dbReference>
<dbReference type="GO" id="GO:0102193">
    <property type="term" value="F:protein-ribulosamine 3-kinase activity"/>
    <property type="evidence" value="ECO:0007669"/>
    <property type="project" value="UniProtKB-EC"/>
</dbReference>
<dbReference type="Pfam" id="PF03881">
    <property type="entry name" value="Fructosamin_kin"/>
    <property type="match status" value="1"/>
</dbReference>